<feature type="non-terminal residue" evidence="2">
    <location>
        <position position="150"/>
    </location>
</feature>
<comment type="caution">
    <text evidence="2">The sequence shown here is derived from an EMBL/GenBank/DDBJ whole genome shotgun (WGS) entry which is preliminary data.</text>
</comment>
<dbReference type="EMBL" id="JAHRHJ020000002">
    <property type="protein sequence ID" value="KAH9327544.1"/>
    <property type="molecule type" value="Genomic_DNA"/>
</dbReference>
<evidence type="ECO:0000313" key="2">
    <source>
        <dbReference type="EMBL" id="KAH9327544.1"/>
    </source>
</evidence>
<keyword evidence="3" id="KW-1185">Reference proteome</keyword>
<sequence length="150" mass="15847">MELDNKWSENDDGIRNAALDVTLGNKDKMKSVEISLQNSNNGSNGSSGPMKSNMNGAVQGNKSTKVVDSGQVGGRGAGNGDISARTMQEETRAALPGALREILANCVCNLSQIRQSLQNLAKEKLFAQKLNLRAVVVAIAASKGHLNLNP</sequence>
<proteinExistence type="predicted"/>
<evidence type="ECO:0000256" key="1">
    <source>
        <dbReference type="SAM" id="MobiDB-lite"/>
    </source>
</evidence>
<accession>A0AA38LKR8</accession>
<evidence type="ECO:0000313" key="3">
    <source>
        <dbReference type="Proteomes" id="UP000824469"/>
    </source>
</evidence>
<name>A0AA38LKR8_TAXCH</name>
<reference evidence="2 3" key="1">
    <citation type="journal article" date="2021" name="Nat. Plants">
        <title>The Taxus genome provides insights into paclitaxel biosynthesis.</title>
        <authorList>
            <person name="Xiong X."/>
            <person name="Gou J."/>
            <person name="Liao Q."/>
            <person name="Li Y."/>
            <person name="Zhou Q."/>
            <person name="Bi G."/>
            <person name="Li C."/>
            <person name="Du R."/>
            <person name="Wang X."/>
            <person name="Sun T."/>
            <person name="Guo L."/>
            <person name="Liang H."/>
            <person name="Lu P."/>
            <person name="Wu Y."/>
            <person name="Zhang Z."/>
            <person name="Ro D.K."/>
            <person name="Shang Y."/>
            <person name="Huang S."/>
            <person name="Yan J."/>
        </authorList>
    </citation>
    <scope>NUCLEOTIDE SEQUENCE [LARGE SCALE GENOMIC DNA]</scope>
    <source>
        <strain evidence="2">Ta-2019</strain>
    </source>
</reference>
<dbReference type="AlphaFoldDB" id="A0AA38LKR8"/>
<protein>
    <submittedName>
        <fullName evidence="2">Uncharacterized protein</fullName>
    </submittedName>
</protein>
<feature type="compositionally biased region" description="Low complexity" evidence="1">
    <location>
        <begin position="38"/>
        <end position="56"/>
    </location>
</feature>
<feature type="region of interest" description="Disordered" evidence="1">
    <location>
        <begin position="36"/>
        <end position="85"/>
    </location>
</feature>
<gene>
    <name evidence="2" type="ORF">KI387_007722</name>
</gene>
<organism evidence="2 3">
    <name type="scientific">Taxus chinensis</name>
    <name type="common">Chinese yew</name>
    <name type="synonym">Taxus wallichiana var. chinensis</name>
    <dbReference type="NCBI Taxonomy" id="29808"/>
    <lineage>
        <taxon>Eukaryota</taxon>
        <taxon>Viridiplantae</taxon>
        <taxon>Streptophyta</taxon>
        <taxon>Embryophyta</taxon>
        <taxon>Tracheophyta</taxon>
        <taxon>Spermatophyta</taxon>
        <taxon>Pinopsida</taxon>
        <taxon>Pinidae</taxon>
        <taxon>Conifers II</taxon>
        <taxon>Cupressales</taxon>
        <taxon>Taxaceae</taxon>
        <taxon>Taxus</taxon>
    </lineage>
</organism>
<dbReference type="Proteomes" id="UP000824469">
    <property type="component" value="Unassembled WGS sequence"/>
</dbReference>